<reference evidence="12 13" key="1">
    <citation type="journal article" date="2016" name="Int. J. Syst. Evol. Microbiol.">
        <title>Dermabacter jinjuensis sp. nov., a novel species of the genus Dermabacter isolated from a clinical specimen.</title>
        <authorList>
            <person name="Park Y.K."/>
            <person name="Lee K.M."/>
            <person name="Lee W.K."/>
            <person name="Cho M.J."/>
            <person name="Lee H.S."/>
            <person name="Cho Y.G."/>
            <person name="Lee Y.C."/>
            <person name="Lee W.K."/>
            <person name="Seong W.K."/>
            <person name="Hwang K.J."/>
        </authorList>
    </citation>
    <scope>NUCLEOTIDE SEQUENCE [LARGE SCALE GENOMIC DNA]</scope>
    <source>
        <strain evidence="12 13">32T</strain>
    </source>
</reference>
<keyword evidence="6 9" id="KW-0862">Zinc</keyword>
<evidence type="ECO:0000313" key="12">
    <source>
        <dbReference type="EMBL" id="ATH96352.1"/>
    </source>
</evidence>
<evidence type="ECO:0000256" key="6">
    <source>
        <dbReference type="ARBA" id="ARBA00022833"/>
    </source>
</evidence>
<dbReference type="CDD" id="cd00641">
    <property type="entry name" value="GTP_cyclohydro2"/>
    <property type="match status" value="1"/>
</dbReference>
<dbReference type="EMBL" id="CP023482">
    <property type="protein sequence ID" value="ATH96352.1"/>
    <property type="molecule type" value="Genomic_DNA"/>
</dbReference>
<feature type="binding site" evidence="9">
    <location>
        <begin position="62"/>
        <end position="66"/>
    </location>
    <ligand>
        <name>GTP</name>
        <dbReference type="ChEBI" id="CHEBI:37565"/>
    </ligand>
</feature>
<dbReference type="InterPro" id="IPR032677">
    <property type="entry name" value="GTP_cyclohydro_II"/>
</dbReference>
<dbReference type="EC" id="3.5.4.25" evidence="9"/>
<name>A0ABN5DME1_9MICO</name>
<feature type="binding site" evidence="9">
    <location>
        <position position="67"/>
    </location>
    <ligand>
        <name>Zn(2+)</name>
        <dbReference type="ChEBI" id="CHEBI:29105"/>
        <note>catalytic</note>
    </ligand>
</feature>
<dbReference type="InterPro" id="IPR036144">
    <property type="entry name" value="RibA-like_sf"/>
</dbReference>
<keyword evidence="2 9" id="KW-0686">Riboflavin biosynthesis</keyword>
<feature type="binding site" evidence="9">
    <location>
        <position position="80"/>
    </location>
    <ligand>
        <name>Zn(2+)</name>
        <dbReference type="ChEBI" id="CHEBI:29105"/>
        <note>catalytic</note>
    </ligand>
</feature>
<dbReference type="InterPro" id="IPR000926">
    <property type="entry name" value="RibA"/>
</dbReference>
<evidence type="ECO:0000256" key="3">
    <source>
        <dbReference type="ARBA" id="ARBA00022723"/>
    </source>
</evidence>
<evidence type="ECO:0000313" key="13">
    <source>
        <dbReference type="Proteomes" id="UP000815698"/>
    </source>
</evidence>
<evidence type="ECO:0000256" key="8">
    <source>
        <dbReference type="ARBA" id="ARBA00049295"/>
    </source>
</evidence>
<comment type="pathway">
    <text evidence="1 9">Cofactor biosynthesis; riboflavin biosynthesis; 5-amino-6-(D-ribitylamino)uracil from GTP: step 1/4.</text>
</comment>
<evidence type="ECO:0000256" key="9">
    <source>
        <dbReference type="HAMAP-Rule" id="MF_00179"/>
    </source>
</evidence>
<dbReference type="SUPFAM" id="SSF142695">
    <property type="entry name" value="RibA-like"/>
    <property type="match status" value="1"/>
</dbReference>
<evidence type="ECO:0000256" key="5">
    <source>
        <dbReference type="ARBA" id="ARBA00022801"/>
    </source>
</evidence>
<accession>A0ABN5DME1</accession>
<keyword evidence="3 9" id="KW-0479">Metal-binding</keyword>
<feature type="active site" description="Proton acceptor" evidence="9">
    <location>
        <position position="139"/>
    </location>
</feature>
<feature type="active site" description="Nucleophile" evidence="9">
    <location>
        <position position="141"/>
    </location>
</feature>
<feature type="domain" description="GTP cyclohydrolase II" evidence="11">
    <location>
        <begin position="17"/>
        <end position="183"/>
    </location>
</feature>
<evidence type="ECO:0000256" key="7">
    <source>
        <dbReference type="ARBA" id="ARBA00023134"/>
    </source>
</evidence>
<feature type="binding site" evidence="9">
    <location>
        <begin position="105"/>
        <end position="107"/>
    </location>
    <ligand>
        <name>GTP</name>
        <dbReference type="ChEBI" id="CHEBI:37565"/>
    </ligand>
</feature>
<comment type="function">
    <text evidence="9">Catalyzes the conversion of GTP to 2,5-diamino-6-ribosylamino-4(3H)-pyrimidinone 5'-phosphate (DARP), formate and pyrophosphate.</text>
</comment>
<keyword evidence="7 9" id="KW-0342">GTP-binding</keyword>
<dbReference type="NCBIfam" id="NF001591">
    <property type="entry name" value="PRK00393.1"/>
    <property type="match status" value="1"/>
</dbReference>
<proteinExistence type="inferred from homology"/>
<feature type="binding site" evidence="9">
    <location>
        <position position="127"/>
    </location>
    <ligand>
        <name>GTP</name>
        <dbReference type="ChEBI" id="CHEBI:37565"/>
    </ligand>
</feature>
<evidence type="ECO:0000256" key="2">
    <source>
        <dbReference type="ARBA" id="ARBA00022619"/>
    </source>
</evidence>
<evidence type="ECO:0000259" key="11">
    <source>
        <dbReference type="Pfam" id="PF00925"/>
    </source>
</evidence>
<dbReference type="PANTHER" id="PTHR21327:SF18">
    <property type="entry name" value="3,4-DIHYDROXY-2-BUTANONE 4-PHOSPHATE SYNTHASE"/>
    <property type="match status" value="1"/>
</dbReference>
<feature type="binding site" evidence="9">
    <location>
        <position position="162"/>
    </location>
    <ligand>
        <name>GTP</name>
        <dbReference type="ChEBI" id="CHEBI:37565"/>
    </ligand>
</feature>
<comment type="catalytic activity">
    <reaction evidence="8 9">
        <text>GTP + 4 H2O = 2,5-diamino-6-hydroxy-4-(5-phosphoribosylamino)-pyrimidine + formate + 2 phosphate + 3 H(+)</text>
        <dbReference type="Rhea" id="RHEA:23704"/>
        <dbReference type="ChEBI" id="CHEBI:15377"/>
        <dbReference type="ChEBI" id="CHEBI:15378"/>
        <dbReference type="ChEBI" id="CHEBI:15740"/>
        <dbReference type="ChEBI" id="CHEBI:37565"/>
        <dbReference type="ChEBI" id="CHEBI:43474"/>
        <dbReference type="ChEBI" id="CHEBI:58614"/>
        <dbReference type="EC" id="3.5.4.25"/>
    </reaction>
</comment>
<sequence length="212" mass="23131">MSEMRTPEGGVTGTAPIDLPTPHGTFEVRAWRGHDGEHMSLLARGSAWPGEGSDASQPPLVRVHSECATGDIFGSYRCDCGEQLEKALETIQREGGAVIYMRGHEGRGIGLFEKIRAYHLQDLGDDTVEANVHLGLPVDARRYDDAADILRALGMGRVRLMTNNPEKDGALASLGIEVAEIVPSVIAPRVANRRYLETKREKMAHRLGPSHD</sequence>
<evidence type="ECO:0000256" key="1">
    <source>
        <dbReference type="ARBA" id="ARBA00004853"/>
    </source>
</evidence>
<protein>
    <recommendedName>
        <fullName evidence="9">GTP cyclohydrolase-2</fullName>
        <ecNumber evidence="9">3.5.4.25</ecNumber>
    </recommendedName>
    <alternativeName>
        <fullName evidence="9">GTP cyclohydrolase II</fullName>
    </alternativeName>
</protein>
<dbReference type="HAMAP" id="MF_00179">
    <property type="entry name" value="RibA"/>
    <property type="match status" value="1"/>
</dbReference>
<dbReference type="Gene3D" id="3.40.50.10990">
    <property type="entry name" value="GTP cyclohydrolase II"/>
    <property type="match status" value="1"/>
</dbReference>
<gene>
    <name evidence="9" type="primary">ribA</name>
    <name evidence="12" type="ORF">COP05_04015</name>
</gene>
<feature type="binding site" evidence="9">
    <location>
        <position position="83"/>
    </location>
    <ligand>
        <name>GTP</name>
        <dbReference type="ChEBI" id="CHEBI:37565"/>
    </ligand>
</feature>
<comment type="cofactor">
    <cofactor evidence="9">
        <name>Zn(2+)</name>
        <dbReference type="ChEBI" id="CHEBI:29105"/>
    </cofactor>
    <text evidence="9">Binds 1 zinc ion per subunit.</text>
</comment>
<keyword evidence="4 9" id="KW-0547">Nucleotide-binding</keyword>
<dbReference type="PANTHER" id="PTHR21327">
    <property type="entry name" value="GTP CYCLOHYDROLASE II-RELATED"/>
    <property type="match status" value="1"/>
</dbReference>
<feature type="region of interest" description="Disordered" evidence="10">
    <location>
        <begin position="1"/>
        <end position="23"/>
    </location>
</feature>
<evidence type="ECO:0000256" key="10">
    <source>
        <dbReference type="SAM" id="MobiDB-lite"/>
    </source>
</evidence>
<feature type="binding site" evidence="9">
    <location>
        <position position="78"/>
    </location>
    <ligand>
        <name>Zn(2+)</name>
        <dbReference type="ChEBI" id="CHEBI:29105"/>
        <note>catalytic</note>
    </ligand>
</feature>
<evidence type="ECO:0000256" key="4">
    <source>
        <dbReference type="ARBA" id="ARBA00022741"/>
    </source>
</evidence>
<dbReference type="Pfam" id="PF00925">
    <property type="entry name" value="GTP_cyclohydro2"/>
    <property type="match status" value="1"/>
</dbReference>
<organism evidence="12 13">
    <name type="scientific">Dermabacter jinjuensis</name>
    <dbReference type="NCBI Taxonomy" id="1667168"/>
    <lineage>
        <taxon>Bacteria</taxon>
        <taxon>Bacillati</taxon>
        <taxon>Actinomycetota</taxon>
        <taxon>Actinomycetes</taxon>
        <taxon>Micrococcales</taxon>
        <taxon>Dermabacteraceae</taxon>
        <taxon>Dermabacter</taxon>
    </lineage>
</organism>
<keyword evidence="13" id="KW-1185">Reference proteome</keyword>
<keyword evidence="5 9" id="KW-0378">Hydrolase</keyword>
<feature type="binding site" evidence="9">
    <location>
        <position position="167"/>
    </location>
    <ligand>
        <name>GTP</name>
        <dbReference type="ChEBI" id="CHEBI:37565"/>
    </ligand>
</feature>
<dbReference type="Proteomes" id="UP000815698">
    <property type="component" value="Chromosome"/>
</dbReference>
<comment type="similarity">
    <text evidence="9">Belongs to the GTP cyclohydrolase II family.</text>
</comment>